<dbReference type="AlphaFoldDB" id="A0A010YQ05"/>
<keyword evidence="1" id="KW-0812">Transmembrane</keyword>
<keyword evidence="3" id="KW-1185">Reference proteome</keyword>
<keyword evidence="1" id="KW-0472">Membrane</keyword>
<evidence type="ECO:0000313" key="3">
    <source>
        <dbReference type="Proteomes" id="UP000021053"/>
    </source>
</evidence>
<keyword evidence="1" id="KW-1133">Transmembrane helix</keyword>
<reference evidence="2 3" key="1">
    <citation type="submission" date="2013-07" db="EMBL/GenBank/DDBJ databases">
        <authorList>
            <consortium name="DOE Joint Genome Institute"/>
            <person name="Eisen J."/>
            <person name="Huntemann M."/>
            <person name="Han J."/>
            <person name="Chen A."/>
            <person name="Kyrpides N."/>
            <person name="Mavromatis K."/>
            <person name="Markowitz V."/>
            <person name="Palaniappan K."/>
            <person name="Ivanova N."/>
            <person name="Schaumberg A."/>
            <person name="Pati A."/>
            <person name="Liolios K."/>
            <person name="Nordberg H.P."/>
            <person name="Cantor M.N."/>
            <person name="Hua S.X."/>
            <person name="Woyke T."/>
        </authorList>
    </citation>
    <scope>NUCLEOTIDE SEQUENCE [LARGE SCALE GENOMIC DNA]</scope>
    <source>
        <strain evidence="2 3">DSM 44712</strain>
    </source>
</reference>
<name>A0A010YQ05_9ACTN</name>
<evidence type="ECO:0000256" key="1">
    <source>
        <dbReference type="SAM" id="Phobius"/>
    </source>
</evidence>
<dbReference type="Proteomes" id="UP000021053">
    <property type="component" value="Unassembled WGS sequence"/>
</dbReference>
<feature type="transmembrane region" description="Helical" evidence="1">
    <location>
        <begin position="12"/>
        <end position="32"/>
    </location>
</feature>
<accession>A0A010YQ05</accession>
<organism evidence="2 3">
    <name type="scientific">Cryptosporangium arvum DSM 44712</name>
    <dbReference type="NCBI Taxonomy" id="927661"/>
    <lineage>
        <taxon>Bacteria</taxon>
        <taxon>Bacillati</taxon>
        <taxon>Actinomycetota</taxon>
        <taxon>Actinomycetes</taxon>
        <taxon>Cryptosporangiales</taxon>
        <taxon>Cryptosporangiaceae</taxon>
        <taxon>Cryptosporangium</taxon>
    </lineage>
</organism>
<comment type="caution">
    <text evidence="2">The sequence shown here is derived from an EMBL/GenBank/DDBJ whole genome shotgun (WGS) entry which is preliminary data.</text>
</comment>
<evidence type="ECO:0000313" key="2">
    <source>
        <dbReference type="EMBL" id="EXG82245.1"/>
    </source>
</evidence>
<dbReference type="EMBL" id="JFBT01000001">
    <property type="protein sequence ID" value="EXG82245.1"/>
    <property type="molecule type" value="Genomic_DNA"/>
</dbReference>
<gene>
    <name evidence="2" type="ORF">CryarDRAFT_3406</name>
</gene>
<sequence>MRWLAQQHKAILVIRLFMVAVFVMCGSVKLAGGQFYG</sequence>
<proteinExistence type="predicted"/>
<dbReference type="HOGENOM" id="CLU_3342747_0_0_11"/>
<protein>
    <submittedName>
        <fullName evidence="2">Uncharacterized protein</fullName>
    </submittedName>
</protein>